<comment type="caution">
    <text evidence="8">The sequence shown here is derived from an EMBL/GenBank/DDBJ whole genome shotgun (WGS) entry which is preliminary data.</text>
</comment>
<sequence length="108" mass="11700">MAQFDVHRNPGRNRVAIPFVVIVQSRRFDAHARRLVAPLLAAAMPEASHYPELAPRFRIEGQEVVLDPLQLQTVPREVLGPVVASLADDAVSGRIIAAIDIVLSTSAG</sequence>
<evidence type="ECO:0000256" key="7">
    <source>
        <dbReference type="ARBA" id="ARBA00033135"/>
    </source>
</evidence>
<gene>
    <name evidence="8" type="ORF">GXW71_30420</name>
</gene>
<organism evidence="8 9">
    <name type="scientific">Plastoroseomonas hellenica</name>
    <dbReference type="NCBI Taxonomy" id="2687306"/>
    <lineage>
        <taxon>Bacteria</taxon>
        <taxon>Pseudomonadati</taxon>
        <taxon>Pseudomonadota</taxon>
        <taxon>Alphaproteobacteria</taxon>
        <taxon>Acetobacterales</taxon>
        <taxon>Acetobacteraceae</taxon>
        <taxon>Plastoroseomonas</taxon>
    </lineage>
</organism>
<evidence type="ECO:0000256" key="1">
    <source>
        <dbReference type="ARBA" id="ARBA00005230"/>
    </source>
</evidence>
<keyword evidence="5" id="KW-0804">Transcription</keyword>
<evidence type="ECO:0000256" key="6">
    <source>
        <dbReference type="ARBA" id="ARBA00029628"/>
    </source>
</evidence>
<comment type="similarity">
    <text evidence="1">Belongs to the CcdB toxin family.</text>
</comment>
<evidence type="ECO:0000256" key="2">
    <source>
        <dbReference type="ARBA" id="ARBA00015075"/>
    </source>
</evidence>
<dbReference type="RefSeq" id="WP_211856601.1">
    <property type="nucleotide sequence ID" value="NZ_JAAGBB010000066.1"/>
</dbReference>
<dbReference type="InterPro" id="IPR002712">
    <property type="entry name" value="CcdB"/>
</dbReference>
<accession>A0ABS5F808</accession>
<dbReference type="EMBL" id="JAAGBB010000066">
    <property type="protein sequence ID" value="MBR0668705.1"/>
    <property type="molecule type" value="Genomic_DNA"/>
</dbReference>
<reference evidence="9" key="1">
    <citation type="journal article" date="2021" name="Syst. Appl. Microbiol.">
        <title>Roseomonas hellenica sp. nov., isolated from roots of wild-growing Alkanna tinctoria.</title>
        <authorList>
            <person name="Rat A."/>
            <person name="Naranjo H.D."/>
            <person name="Lebbe L."/>
            <person name="Cnockaert M."/>
            <person name="Krigas N."/>
            <person name="Grigoriadou K."/>
            <person name="Maloupa E."/>
            <person name="Willems A."/>
        </authorList>
    </citation>
    <scope>NUCLEOTIDE SEQUENCE [LARGE SCALE GENOMIC DNA]</scope>
    <source>
        <strain evidence="9">LMG 31523</strain>
    </source>
</reference>
<evidence type="ECO:0000313" key="8">
    <source>
        <dbReference type="EMBL" id="MBR0668705.1"/>
    </source>
</evidence>
<dbReference type="InterPro" id="IPR011067">
    <property type="entry name" value="Plasmid_toxin/cell-grow_inhib"/>
</dbReference>
<protein>
    <recommendedName>
        <fullName evidence="2">Toxin CcdB</fullName>
    </recommendedName>
    <alternativeName>
        <fullName evidence="7">Cytotoxic protein CcdB</fullName>
    </alternativeName>
    <alternativeName>
        <fullName evidence="6">Protein LetD</fullName>
    </alternativeName>
</protein>
<dbReference type="SUPFAM" id="SSF50118">
    <property type="entry name" value="Cell growth inhibitor/plasmid maintenance toxic component"/>
    <property type="match status" value="1"/>
</dbReference>
<dbReference type="Gene3D" id="2.30.30.110">
    <property type="match status" value="1"/>
</dbReference>
<evidence type="ECO:0000256" key="3">
    <source>
        <dbReference type="ARBA" id="ARBA00022491"/>
    </source>
</evidence>
<evidence type="ECO:0000256" key="4">
    <source>
        <dbReference type="ARBA" id="ARBA00023015"/>
    </source>
</evidence>
<proteinExistence type="inferred from homology"/>
<keyword evidence="4" id="KW-0805">Transcription regulation</keyword>
<keyword evidence="9" id="KW-1185">Reference proteome</keyword>
<dbReference type="Pfam" id="PF01845">
    <property type="entry name" value="CcdB"/>
    <property type="match status" value="1"/>
</dbReference>
<dbReference type="Proteomes" id="UP001196870">
    <property type="component" value="Unassembled WGS sequence"/>
</dbReference>
<evidence type="ECO:0000313" key="9">
    <source>
        <dbReference type="Proteomes" id="UP001196870"/>
    </source>
</evidence>
<keyword evidence="3" id="KW-0678">Repressor</keyword>
<name>A0ABS5F808_9PROT</name>
<evidence type="ECO:0000256" key="5">
    <source>
        <dbReference type="ARBA" id="ARBA00023163"/>
    </source>
</evidence>